<feature type="chain" id="PRO_5026090421" evidence="2">
    <location>
        <begin position="27"/>
        <end position="63"/>
    </location>
</feature>
<keyword evidence="2" id="KW-0732">Signal</keyword>
<gene>
    <name evidence="3" type="ORF">E2562_001952</name>
</gene>
<evidence type="ECO:0000256" key="1">
    <source>
        <dbReference type="SAM" id="MobiDB-lite"/>
    </source>
</evidence>
<proteinExistence type="predicted"/>
<dbReference type="AlphaFoldDB" id="A0A6G1C353"/>
<protein>
    <submittedName>
        <fullName evidence="3">Uncharacterized protein</fullName>
    </submittedName>
</protein>
<dbReference type="EMBL" id="SPHZ02000010">
    <property type="protein sequence ID" value="KAF0894659.1"/>
    <property type="molecule type" value="Genomic_DNA"/>
</dbReference>
<sequence>MNMWRAPATALPRKEIILWPLLLVEGLGIDRTASRSGRSPPHLTADSFDESPLPEAMEKRRRG</sequence>
<name>A0A6G1C353_9ORYZ</name>
<accession>A0A6G1C353</accession>
<reference evidence="3 4" key="1">
    <citation type="submission" date="2019-11" db="EMBL/GenBank/DDBJ databases">
        <title>Whole genome sequence of Oryza granulata.</title>
        <authorList>
            <person name="Li W."/>
        </authorList>
    </citation>
    <scope>NUCLEOTIDE SEQUENCE [LARGE SCALE GENOMIC DNA]</scope>
    <source>
        <strain evidence="4">cv. Menghai</strain>
        <tissue evidence="3">Leaf</tissue>
    </source>
</reference>
<comment type="caution">
    <text evidence="3">The sequence shown here is derived from an EMBL/GenBank/DDBJ whole genome shotgun (WGS) entry which is preliminary data.</text>
</comment>
<evidence type="ECO:0000256" key="2">
    <source>
        <dbReference type="SAM" id="SignalP"/>
    </source>
</evidence>
<organism evidence="3 4">
    <name type="scientific">Oryza meyeriana var. granulata</name>
    <dbReference type="NCBI Taxonomy" id="110450"/>
    <lineage>
        <taxon>Eukaryota</taxon>
        <taxon>Viridiplantae</taxon>
        <taxon>Streptophyta</taxon>
        <taxon>Embryophyta</taxon>
        <taxon>Tracheophyta</taxon>
        <taxon>Spermatophyta</taxon>
        <taxon>Magnoliopsida</taxon>
        <taxon>Liliopsida</taxon>
        <taxon>Poales</taxon>
        <taxon>Poaceae</taxon>
        <taxon>BOP clade</taxon>
        <taxon>Oryzoideae</taxon>
        <taxon>Oryzeae</taxon>
        <taxon>Oryzinae</taxon>
        <taxon>Oryza</taxon>
        <taxon>Oryza meyeriana</taxon>
    </lineage>
</organism>
<evidence type="ECO:0000313" key="4">
    <source>
        <dbReference type="Proteomes" id="UP000479710"/>
    </source>
</evidence>
<dbReference type="Proteomes" id="UP000479710">
    <property type="component" value="Unassembled WGS sequence"/>
</dbReference>
<feature type="region of interest" description="Disordered" evidence="1">
    <location>
        <begin position="32"/>
        <end position="63"/>
    </location>
</feature>
<feature type="signal peptide" evidence="2">
    <location>
        <begin position="1"/>
        <end position="26"/>
    </location>
</feature>
<keyword evidence="4" id="KW-1185">Reference proteome</keyword>
<evidence type="ECO:0000313" key="3">
    <source>
        <dbReference type="EMBL" id="KAF0894659.1"/>
    </source>
</evidence>